<keyword evidence="2" id="KW-1185">Reference proteome</keyword>
<proteinExistence type="predicted"/>
<dbReference type="RefSeq" id="WP_087941210.1">
    <property type="nucleotide sequence ID" value="NZ_FNAC01000002.1"/>
</dbReference>
<dbReference type="STRING" id="686796.SAMN04488104_100260"/>
<dbReference type="Proteomes" id="UP000199060">
    <property type="component" value="Unassembled WGS sequence"/>
</dbReference>
<name>A0A1G6MV83_9BACT</name>
<organism evidence="1 2">
    <name type="scientific">Algoriphagus faecimaris</name>
    <dbReference type="NCBI Taxonomy" id="686796"/>
    <lineage>
        <taxon>Bacteria</taxon>
        <taxon>Pseudomonadati</taxon>
        <taxon>Bacteroidota</taxon>
        <taxon>Cytophagia</taxon>
        <taxon>Cytophagales</taxon>
        <taxon>Cyclobacteriaceae</taxon>
        <taxon>Algoriphagus</taxon>
    </lineage>
</organism>
<dbReference type="InterPro" id="IPR028994">
    <property type="entry name" value="Integrin_alpha_N"/>
</dbReference>
<dbReference type="InterPro" id="IPR026444">
    <property type="entry name" value="Secre_tail"/>
</dbReference>
<dbReference type="Gene3D" id="2.130.10.130">
    <property type="entry name" value="Integrin alpha, N-terminal"/>
    <property type="match status" value="1"/>
</dbReference>
<accession>A0A1G6MV83</accession>
<dbReference type="EMBL" id="FNAC01000002">
    <property type="protein sequence ID" value="SDC58886.1"/>
    <property type="molecule type" value="Genomic_DNA"/>
</dbReference>
<gene>
    <name evidence="1" type="ORF">SAMN04488104_100260</name>
</gene>
<protein>
    <submittedName>
        <fullName evidence="1">Por secretion system C-terminal sorting domain-containing protein</fullName>
    </submittedName>
</protein>
<dbReference type="OrthoDB" id="9816120at2"/>
<sequence length="688" mass="77315">MRFLTTVFFFLLTVWAFGQTNFSLQNQPILSENGEELPSAWSGGINSAQIQLIDLNFDGQEEWVIWDINSRQLSVFEKEGDQFIHQPEWAYYFPADISGFLVLVDYDGDGRKDLFTSTARGIKAYQNTSSDGSISFEVARDFLPLDNGSNIQANNLDTHLIQDLDGDGDLDLVIFNFASGDYLEFYENTSVDRTGSPDIDGFAFPERHWGKFEFCACGDISFGQTCSGLDLRIDPSENSRVQHAGGHSILYRDFDGDGVPDLILGRDECNVLYFLPNKGTASEPLFDEFSNELPEWGALPRFPIFHNPAFIDEQLIISSNSNEAAQVYGVDFANSIFSFDGSLNSILQDQVLDLGENTRPFFLGNQNGGKLYLGTNVTREGNVLGEILAFDFEIGTFEEKDRLENIRELNLTEIQYLEFQDQSGISQQFLTGIRFEGTIPQQRIFRQENNQWEEISFSGFEPNRGDHLTFFSYQNQDHLLVAAQNGGLDLYEVNFENLSAELLKSDFLGFQDNPANRNLNVAVNPGTQPGLYAVDQRGILIYVENFMEQTQREEVQIVIENKNFPTRLGRNTWVTLVPDVLGENPDLILGTRGGGLIYLSAVQGTAPPSESLQLLLYPNPTAGPIKVISNQSGRGRIINAMGQVLLDEISVKAGQEIEIQSGIYTPGLYIFQLETANRRQFSKKFWVR</sequence>
<dbReference type="NCBIfam" id="TIGR04183">
    <property type="entry name" value="Por_Secre_tail"/>
    <property type="match status" value="1"/>
</dbReference>
<evidence type="ECO:0000313" key="1">
    <source>
        <dbReference type="EMBL" id="SDC58886.1"/>
    </source>
</evidence>
<reference evidence="2" key="1">
    <citation type="submission" date="2016-10" db="EMBL/GenBank/DDBJ databases">
        <authorList>
            <person name="Varghese N."/>
            <person name="Submissions S."/>
        </authorList>
    </citation>
    <scope>NUCLEOTIDE SEQUENCE [LARGE SCALE GENOMIC DNA]</scope>
    <source>
        <strain evidence="2">DSM 23095</strain>
    </source>
</reference>
<dbReference type="AlphaFoldDB" id="A0A1G6MV83"/>
<evidence type="ECO:0000313" key="2">
    <source>
        <dbReference type="Proteomes" id="UP000199060"/>
    </source>
</evidence>
<dbReference type="SUPFAM" id="SSF69318">
    <property type="entry name" value="Integrin alpha N-terminal domain"/>
    <property type="match status" value="1"/>
</dbReference>